<evidence type="ECO:0000256" key="2">
    <source>
        <dbReference type="ARBA" id="ARBA00007362"/>
    </source>
</evidence>
<name>A0A7K0BNT0_9ACTN</name>
<evidence type="ECO:0000313" key="9">
    <source>
        <dbReference type="Proteomes" id="UP000487268"/>
    </source>
</evidence>
<evidence type="ECO:0000256" key="3">
    <source>
        <dbReference type="ARBA" id="ARBA00022692"/>
    </source>
</evidence>
<accession>A0A7K0BNT0</accession>
<feature type="transmembrane region" description="Helical" evidence="6">
    <location>
        <begin position="20"/>
        <end position="39"/>
    </location>
</feature>
<sequence length="319" mass="32799">MRDNSSATAVRTVARGGLGLAALGVLIYSFTFIGTVYALEGLNPYLIGIGRAAAVVPFAALALAAVRAPLPRRDQWPGLLVASAGVIFGFPLLTTLALDRGASAAHSAVVIGLLPAATAVCAVLRAGERPSRMFWLAAAAGAVCVTGYVLVRGGGRFSTADGLLVGALLAAAAGYTEGGRLARAMPGWQVISWTLLLSAPVTVPVTLWLLATTGPQWTARSTAGFAYVALFSAFLGFFAWYEGLARAGIARASQVQLAQPLLTLAWSAMLLGEHVDAGTALAAVGVLVCVALTQRTRVRGPVAPLVPVAKETKERVPAP</sequence>
<evidence type="ECO:0000259" key="7">
    <source>
        <dbReference type="Pfam" id="PF00892"/>
    </source>
</evidence>
<evidence type="ECO:0000256" key="6">
    <source>
        <dbReference type="SAM" id="Phobius"/>
    </source>
</evidence>
<proteinExistence type="inferred from homology"/>
<dbReference type="Pfam" id="PF00892">
    <property type="entry name" value="EamA"/>
    <property type="match status" value="2"/>
</dbReference>
<keyword evidence="4 6" id="KW-1133">Transmembrane helix</keyword>
<feature type="domain" description="EamA" evidence="7">
    <location>
        <begin position="162"/>
        <end position="293"/>
    </location>
</feature>
<feature type="transmembrane region" description="Helical" evidence="6">
    <location>
        <begin position="78"/>
        <end position="98"/>
    </location>
</feature>
<keyword evidence="5 6" id="KW-0472">Membrane</keyword>
<evidence type="ECO:0000256" key="4">
    <source>
        <dbReference type="ARBA" id="ARBA00022989"/>
    </source>
</evidence>
<comment type="similarity">
    <text evidence="2">Belongs to the EamA transporter family.</text>
</comment>
<feature type="transmembrane region" description="Helical" evidence="6">
    <location>
        <begin position="223"/>
        <end position="241"/>
    </location>
</feature>
<protein>
    <recommendedName>
        <fullName evidence="7">EamA domain-containing protein</fullName>
    </recommendedName>
</protein>
<dbReference type="GO" id="GO:0016020">
    <property type="term" value="C:membrane"/>
    <property type="evidence" value="ECO:0007669"/>
    <property type="project" value="UniProtKB-SubCell"/>
</dbReference>
<dbReference type="RefSeq" id="WP_153530919.1">
    <property type="nucleotide sequence ID" value="NZ_WEGH01000001.1"/>
</dbReference>
<feature type="transmembrane region" description="Helical" evidence="6">
    <location>
        <begin position="104"/>
        <end position="126"/>
    </location>
</feature>
<organism evidence="8 9">
    <name type="scientific">Actinomadura macrotermitis</name>
    <dbReference type="NCBI Taxonomy" id="2585200"/>
    <lineage>
        <taxon>Bacteria</taxon>
        <taxon>Bacillati</taxon>
        <taxon>Actinomycetota</taxon>
        <taxon>Actinomycetes</taxon>
        <taxon>Streptosporangiales</taxon>
        <taxon>Thermomonosporaceae</taxon>
        <taxon>Actinomadura</taxon>
    </lineage>
</organism>
<dbReference type="InterPro" id="IPR037185">
    <property type="entry name" value="EmrE-like"/>
</dbReference>
<keyword evidence="3 6" id="KW-0812">Transmembrane</keyword>
<dbReference type="Proteomes" id="UP000487268">
    <property type="component" value="Unassembled WGS sequence"/>
</dbReference>
<dbReference type="OrthoDB" id="9784288at2"/>
<feature type="transmembrane region" description="Helical" evidence="6">
    <location>
        <begin position="133"/>
        <end position="151"/>
    </location>
</feature>
<dbReference type="AlphaFoldDB" id="A0A7K0BNT0"/>
<dbReference type="InterPro" id="IPR050638">
    <property type="entry name" value="AA-Vitamin_Transporters"/>
</dbReference>
<evidence type="ECO:0000313" key="8">
    <source>
        <dbReference type="EMBL" id="MQY02831.1"/>
    </source>
</evidence>
<reference evidence="8 9" key="1">
    <citation type="submission" date="2019-10" db="EMBL/GenBank/DDBJ databases">
        <title>Actinomadura rubteroloni sp. nov. and Actinomadura macrotermitis sp. nov., isolated from the gut of fungus growing-termite Macrotermes natalensis.</title>
        <authorList>
            <person name="Benndorf R."/>
            <person name="Martin K."/>
            <person name="Kuefner M."/>
            <person name="De Beer W."/>
            <person name="Kaster A.-K."/>
            <person name="Vollmers J."/>
            <person name="Poulsen M."/>
            <person name="Beemelmanns C."/>
        </authorList>
    </citation>
    <scope>NUCLEOTIDE SEQUENCE [LARGE SCALE GENOMIC DNA]</scope>
    <source>
        <strain evidence="8 9">RB68</strain>
    </source>
</reference>
<keyword evidence="9" id="KW-1185">Reference proteome</keyword>
<feature type="domain" description="EamA" evidence="7">
    <location>
        <begin position="17"/>
        <end position="143"/>
    </location>
</feature>
<comment type="subcellular location">
    <subcellularLocation>
        <location evidence="1">Membrane</location>
        <topology evidence="1">Multi-pass membrane protein</topology>
    </subcellularLocation>
</comment>
<dbReference type="EMBL" id="WEGH01000001">
    <property type="protein sequence ID" value="MQY02831.1"/>
    <property type="molecule type" value="Genomic_DNA"/>
</dbReference>
<dbReference type="SUPFAM" id="SSF103481">
    <property type="entry name" value="Multidrug resistance efflux transporter EmrE"/>
    <property type="match status" value="2"/>
</dbReference>
<feature type="transmembrane region" description="Helical" evidence="6">
    <location>
        <begin position="190"/>
        <end position="211"/>
    </location>
</feature>
<evidence type="ECO:0000256" key="1">
    <source>
        <dbReference type="ARBA" id="ARBA00004141"/>
    </source>
</evidence>
<dbReference type="InterPro" id="IPR000620">
    <property type="entry name" value="EamA_dom"/>
</dbReference>
<dbReference type="PANTHER" id="PTHR32322">
    <property type="entry name" value="INNER MEMBRANE TRANSPORTER"/>
    <property type="match status" value="1"/>
</dbReference>
<dbReference type="PANTHER" id="PTHR32322:SF2">
    <property type="entry name" value="EAMA DOMAIN-CONTAINING PROTEIN"/>
    <property type="match status" value="1"/>
</dbReference>
<comment type="caution">
    <text evidence="8">The sequence shown here is derived from an EMBL/GenBank/DDBJ whole genome shotgun (WGS) entry which is preliminary data.</text>
</comment>
<evidence type="ECO:0000256" key="5">
    <source>
        <dbReference type="ARBA" id="ARBA00023136"/>
    </source>
</evidence>
<feature type="transmembrane region" description="Helical" evidence="6">
    <location>
        <begin position="45"/>
        <end position="66"/>
    </location>
</feature>
<gene>
    <name evidence="8" type="ORF">ACRB68_08660</name>
</gene>